<feature type="non-terminal residue" evidence="1">
    <location>
        <position position="1"/>
    </location>
</feature>
<evidence type="ECO:0000313" key="2">
    <source>
        <dbReference type="Proteomes" id="UP000006319"/>
    </source>
</evidence>
<accession>K6VKV7</accession>
<evidence type="ECO:0008006" key="3">
    <source>
        <dbReference type="Google" id="ProtNLM"/>
    </source>
</evidence>
<reference evidence="1 2" key="1">
    <citation type="journal article" date="2012" name="Nat. Genet.">
        <title>Plasmodium cynomolgi genome sequences provide insight into Plasmodium vivax and the monkey malaria clade.</title>
        <authorList>
            <person name="Tachibana S."/>
            <person name="Sullivan S.A."/>
            <person name="Kawai S."/>
            <person name="Nakamura S."/>
            <person name="Kim H.R."/>
            <person name="Goto N."/>
            <person name="Arisue N."/>
            <person name="Palacpac N.M.Q."/>
            <person name="Honma H."/>
            <person name="Yagi M."/>
            <person name="Tougan T."/>
            <person name="Katakai Y."/>
            <person name="Kaneko O."/>
            <person name="Mita T."/>
            <person name="Kita K."/>
            <person name="Yasutomi Y."/>
            <person name="Sutton P.L."/>
            <person name="Shakhbatyan R."/>
            <person name="Horii T."/>
            <person name="Yasunaga T."/>
            <person name="Barnwell J.W."/>
            <person name="Escalante A.A."/>
            <person name="Carlton J.M."/>
            <person name="Tanabe K."/>
        </authorList>
    </citation>
    <scope>NUCLEOTIDE SEQUENCE [LARGE SCALE GENOMIC DNA]</scope>
    <source>
        <strain evidence="1 2">B</strain>
    </source>
</reference>
<protein>
    <recommendedName>
        <fullName evidence="3">CYIR protein</fullName>
    </recommendedName>
</protein>
<dbReference type="OrthoDB" id="389489at2759"/>
<dbReference type="GeneID" id="14696619"/>
<feature type="non-terminal residue" evidence="1">
    <location>
        <position position="177"/>
    </location>
</feature>
<evidence type="ECO:0000313" key="1">
    <source>
        <dbReference type="EMBL" id="GAB70077.1"/>
    </source>
</evidence>
<proteinExistence type="predicted"/>
<dbReference type="VEuPathDB" id="PlasmoDB:PCYB_008260"/>
<keyword evidence="2" id="KW-1185">Reference proteome</keyword>
<dbReference type="AlphaFoldDB" id="K6VKV7"/>
<dbReference type="Proteomes" id="UP000006319">
    <property type="component" value="Unassembled WGS sequence"/>
</dbReference>
<dbReference type="RefSeq" id="XP_004228295.1">
    <property type="nucleotide sequence ID" value="XM_004228247.1"/>
</dbReference>
<dbReference type="KEGG" id="pcy:PCYB_008260"/>
<dbReference type="EMBL" id="DF158735">
    <property type="protein sequence ID" value="GAB70077.1"/>
    <property type="molecule type" value="Genomic_DNA"/>
</dbReference>
<organism evidence="1 2">
    <name type="scientific">Plasmodium cynomolgi (strain B)</name>
    <dbReference type="NCBI Taxonomy" id="1120755"/>
    <lineage>
        <taxon>Eukaryota</taxon>
        <taxon>Sar</taxon>
        <taxon>Alveolata</taxon>
        <taxon>Apicomplexa</taxon>
        <taxon>Aconoidasida</taxon>
        <taxon>Haemosporida</taxon>
        <taxon>Plasmodiidae</taxon>
        <taxon>Plasmodium</taxon>
        <taxon>Plasmodium (Plasmodium)</taxon>
    </lineage>
</organism>
<sequence>HSFHEHIETYLEYERLCNHDEICKKNKQECILDKLQFTEKYDEVTCICERFYCLLDKLFTPSINNNENAHLEYLKYWLNYELREIDDTYPKAFHQNLKTNYNTNDTLKKLDGKWDKIDKDEEKNMNLLFYFYTNCIHIIKSTNKVDANKSFAMKNANHCVQKYQELEKICPNNTKPF</sequence>
<gene>
    <name evidence="1" type="ORF">PCYB_008260</name>
</gene>
<name>K6VKV7_PLACD</name>